<evidence type="ECO:0000259" key="1">
    <source>
        <dbReference type="PROSITE" id="PS51186"/>
    </source>
</evidence>
<accession>A0AAN6NG00</accession>
<dbReference type="Pfam" id="PF00583">
    <property type="entry name" value="Acetyltransf_1"/>
    <property type="match status" value="1"/>
</dbReference>
<dbReference type="FunFam" id="3.40.630.30:FF:000233">
    <property type="entry name" value="Uncharacterized protein 9G6.260"/>
    <property type="match status" value="1"/>
</dbReference>
<sequence>MQAVYAAAASLSMEAKRGRVVHDSPSQLPLSKLLAEGDLVLLLTPGVAPNPANISMDPFEPLGRAMAAHHPWIRHVPYLPRNGITDTHIVHINLAKLVVFVISGPPRHGQMSQVVLAEMSRSHCEHRPHIIVACCDIRELGPLETSFTTVIQLPSYSPIELETAANLLFQEPERSPTATTGPVVRNLITAPKSWFVDNWDENRDEAAVYGLWCQCFPAPFRLHRFLLRSLLRRDGYAMHYIVRDPGTLEVLGFCATYTTYVDSGGERLIGSMAALVVRPSYRQRGVGLSLHLHALRQLAKTRGVCRLQLGSTFPRIFTGLPSGSPSEDWFKRRGWRMDGRGGPGTGQEACDWLLKFDDWPAMNLVPNGLVFRQCDISEFGRVLGVVERESRRKDNVGFQTLEAPLRTIFRGPG</sequence>
<dbReference type="Gene3D" id="3.40.630.30">
    <property type="match status" value="1"/>
</dbReference>
<feature type="domain" description="N-acetyltransferase" evidence="1">
    <location>
        <begin position="196"/>
        <end position="357"/>
    </location>
</feature>
<protein>
    <recommendedName>
        <fullName evidence="1">N-acetyltransferase domain-containing protein</fullName>
    </recommendedName>
</protein>
<dbReference type="EMBL" id="MU853761">
    <property type="protein sequence ID" value="KAK3944128.1"/>
    <property type="molecule type" value="Genomic_DNA"/>
</dbReference>
<comment type="caution">
    <text evidence="2">The sequence shown here is derived from an EMBL/GenBank/DDBJ whole genome shotgun (WGS) entry which is preliminary data.</text>
</comment>
<gene>
    <name evidence="2" type="ORF">QBC46DRAFT_375433</name>
</gene>
<dbReference type="AlphaFoldDB" id="A0AAN6NG00"/>
<proteinExistence type="predicted"/>
<dbReference type="InterPro" id="IPR016181">
    <property type="entry name" value="Acyl_CoA_acyltransferase"/>
</dbReference>
<keyword evidence="3" id="KW-1185">Reference proteome</keyword>
<dbReference type="GO" id="GO:0016747">
    <property type="term" value="F:acyltransferase activity, transferring groups other than amino-acyl groups"/>
    <property type="evidence" value="ECO:0007669"/>
    <property type="project" value="InterPro"/>
</dbReference>
<reference evidence="3" key="1">
    <citation type="journal article" date="2023" name="Mol. Phylogenet. Evol.">
        <title>Genome-scale phylogeny and comparative genomics of the fungal order Sordariales.</title>
        <authorList>
            <person name="Hensen N."/>
            <person name="Bonometti L."/>
            <person name="Westerberg I."/>
            <person name="Brannstrom I.O."/>
            <person name="Guillou S."/>
            <person name="Cros-Aarteil S."/>
            <person name="Calhoun S."/>
            <person name="Haridas S."/>
            <person name="Kuo A."/>
            <person name="Mondo S."/>
            <person name="Pangilinan J."/>
            <person name="Riley R."/>
            <person name="LaButti K."/>
            <person name="Andreopoulos B."/>
            <person name="Lipzen A."/>
            <person name="Chen C."/>
            <person name="Yan M."/>
            <person name="Daum C."/>
            <person name="Ng V."/>
            <person name="Clum A."/>
            <person name="Steindorff A."/>
            <person name="Ohm R.A."/>
            <person name="Martin F."/>
            <person name="Silar P."/>
            <person name="Natvig D.O."/>
            <person name="Lalanne C."/>
            <person name="Gautier V."/>
            <person name="Ament-Velasquez S.L."/>
            <person name="Kruys A."/>
            <person name="Hutchinson M.I."/>
            <person name="Powell A.J."/>
            <person name="Barry K."/>
            <person name="Miller A.N."/>
            <person name="Grigoriev I.V."/>
            <person name="Debuchy R."/>
            <person name="Gladieux P."/>
            <person name="Hiltunen Thoren M."/>
            <person name="Johannesson H."/>
        </authorList>
    </citation>
    <scope>NUCLEOTIDE SEQUENCE [LARGE SCALE GENOMIC DNA]</scope>
    <source>
        <strain evidence="3">CBS 340.73</strain>
    </source>
</reference>
<organism evidence="2 3">
    <name type="scientific">Diplogelasinospora grovesii</name>
    <dbReference type="NCBI Taxonomy" id="303347"/>
    <lineage>
        <taxon>Eukaryota</taxon>
        <taxon>Fungi</taxon>
        <taxon>Dikarya</taxon>
        <taxon>Ascomycota</taxon>
        <taxon>Pezizomycotina</taxon>
        <taxon>Sordariomycetes</taxon>
        <taxon>Sordariomycetidae</taxon>
        <taxon>Sordariales</taxon>
        <taxon>Diplogelasinosporaceae</taxon>
        <taxon>Diplogelasinospora</taxon>
    </lineage>
</organism>
<name>A0AAN6NG00_9PEZI</name>
<dbReference type="Proteomes" id="UP001303473">
    <property type="component" value="Unassembled WGS sequence"/>
</dbReference>
<evidence type="ECO:0000313" key="2">
    <source>
        <dbReference type="EMBL" id="KAK3944128.1"/>
    </source>
</evidence>
<dbReference type="CDD" id="cd04301">
    <property type="entry name" value="NAT_SF"/>
    <property type="match status" value="1"/>
</dbReference>
<dbReference type="InterPro" id="IPR000182">
    <property type="entry name" value="GNAT_dom"/>
</dbReference>
<dbReference type="SUPFAM" id="SSF55729">
    <property type="entry name" value="Acyl-CoA N-acyltransferases (Nat)"/>
    <property type="match status" value="1"/>
</dbReference>
<evidence type="ECO:0000313" key="3">
    <source>
        <dbReference type="Proteomes" id="UP001303473"/>
    </source>
</evidence>
<dbReference type="PROSITE" id="PS51186">
    <property type="entry name" value="GNAT"/>
    <property type="match status" value="1"/>
</dbReference>